<protein>
    <recommendedName>
        <fullName evidence="3">Apple domain-containing protein</fullName>
    </recommendedName>
</protein>
<dbReference type="InterPro" id="IPR000858">
    <property type="entry name" value="S_locus_glycoprot_dom"/>
</dbReference>
<reference evidence="4 5" key="1">
    <citation type="submission" date="2024-08" db="EMBL/GenBank/DDBJ databases">
        <title>Insights into the chromosomal genome structure of Flemingia macrophylla.</title>
        <authorList>
            <person name="Ding Y."/>
            <person name="Zhao Y."/>
            <person name="Bi W."/>
            <person name="Wu M."/>
            <person name="Zhao G."/>
            <person name="Gong Y."/>
            <person name="Li W."/>
            <person name="Zhang P."/>
        </authorList>
    </citation>
    <scope>NUCLEOTIDE SEQUENCE [LARGE SCALE GENOMIC DNA]</scope>
    <source>
        <strain evidence="4">DYQJB</strain>
        <tissue evidence="4">Leaf</tissue>
    </source>
</reference>
<dbReference type="PROSITE" id="PS50948">
    <property type="entry name" value="PAN"/>
    <property type="match status" value="1"/>
</dbReference>
<keyword evidence="1" id="KW-0732">Signal</keyword>
<dbReference type="SUPFAM" id="SSF56112">
    <property type="entry name" value="Protein kinase-like (PK-like)"/>
    <property type="match status" value="1"/>
</dbReference>
<dbReference type="Pfam" id="PF07714">
    <property type="entry name" value="PK_Tyr_Ser-Thr"/>
    <property type="match status" value="1"/>
</dbReference>
<evidence type="ECO:0000313" key="4">
    <source>
        <dbReference type="EMBL" id="KAL2327851.1"/>
    </source>
</evidence>
<sequence>MESANDTLLYTYNKLPNPVYLPTGDFTGSILHTNNPEDTLWKGTTEIYRSGPFDGTKFSGNPSLPSNSIVNYSSVYNNDELSLTYTMKDKSVISRLVLNQSLCVRQRLTWDKDSQMWRLSSRLPSDLCDNYNICGAFGICDIGEAPVCRCLDGFKPKSLQNWTQMNWYQGCVHDQTWRCREKNMDGFKKFSNVKAPDTKSSWVNASMTLDECRVTCWENCSCKAYANSDIRGEGSGCAIWFHALLDIRLIPNAGQDLGYMAPEYVFDGIFSTKSDVSGFGVLVLEIVSGKKNSRLFHPDNYNNLIGHAWKMWKEGNAAHFIDASLEDSCILHEALRCIHIGMLCVQHHPNDRLNMASVVVLLSNENVLPSPKDPSYLIKDISTEKESSSENFTSISVNDAWRVWNEGNPMNFIDTSLED</sequence>
<dbReference type="Proteomes" id="UP001603857">
    <property type="component" value="Unassembled WGS sequence"/>
</dbReference>
<dbReference type="Gene3D" id="1.10.510.10">
    <property type="entry name" value="Transferase(Phosphotransferase) domain 1"/>
    <property type="match status" value="1"/>
</dbReference>
<dbReference type="PANTHER" id="PTHR32444">
    <property type="entry name" value="BULB-TYPE LECTIN DOMAIN-CONTAINING PROTEIN"/>
    <property type="match status" value="1"/>
</dbReference>
<evidence type="ECO:0000256" key="2">
    <source>
        <dbReference type="ARBA" id="ARBA00023157"/>
    </source>
</evidence>
<evidence type="ECO:0000313" key="5">
    <source>
        <dbReference type="Proteomes" id="UP001603857"/>
    </source>
</evidence>
<dbReference type="InterPro" id="IPR011009">
    <property type="entry name" value="Kinase-like_dom_sf"/>
</dbReference>
<evidence type="ECO:0000256" key="1">
    <source>
        <dbReference type="ARBA" id="ARBA00022729"/>
    </source>
</evidence>
<accession>A0ABD1LWD9</accession>
<gene>
    <name evidence="4" type="ORF">Fmac_021278</name>
</gene>
<name>A0ABD1LWD9_9FABA</name>
<organism evidence="4 5">
    <name type="scientific">Flemingia macrophylla</name>
    <dbReference type="NCBI Taxonomy" id="520843"/>
    <lineage>
        <taxon>Eukaryota</taxon>
        <taxon>Viridiplantae</taxon>
        <taxon>Streptophyta</taxon>
        <taxon>Embryophyta</taxon>
        <taxon>Tracheophyta</taxon>
        <taxon>Spermatophyta</taxon>
        <taxon>Magnoliopsida</taxon>
        <taxon>eudicotyledons</taxon>
        <taxon>Gunneridae</taxon>
        <taxon>Pentapetalae</taxon>
        <taxon>rosids</taxon>
        <taxon>fabids</taxon>
        <taxon>Fabales</taxon>
        <taxon>Fabaceae</taxon>
        <taxon>Papilionoideae</taxon>
        <taxon>50 kb inversion clade</taxon>
        <taxon>NPAAA clade</taxon>
        <taxon>indigoferoid/millettioid clade</taxon>
        <taxon>Phaseoleae</taxon>
        <taxon>Flemingia</taxon>
    </lineage>
</organism>
<feature type="domain" description="Apple" evidence="3">
    <location>
        <begin position="179"/>
        <end position="262"/>
    </location>
</feature>
<dbReference type="Pfam" id="PF00954">
    <property type="entry name" value="S_locus_glycop"/>
    <property type="match status" value="1"/>
</dbReference>
<comment type="caution">
    <text evidence="4">The sequence shown here is derived from an EMBL/GenBank/DDBJ whole genome shotgun (WGS) entry which is preliminary data.</text>
</comment>
<evidence type="ECO:0000259" key="3">
    <source>
        <dbReference type="PROSITE" id="PS50948"/>
    </source>
</evidence>
<dbReference type="SMART" id="SM00473">
    <property type="entry name" value="PAN_AP"/>
    <property type="match status" value="1"/>
</dbReference>
<dbReference type="AlphaFoldDB" id="A0ABD1LWD9"/>
<proteinExistence type="predicted"/>
<keyword evidence="5" id="KW-1185">Reference proteome</keyword>
<dbReference type="EMBL" id="JBGMDY010000007">
    <property type="protein sequence ID" value="KAL2327851.1"/>
    <property type="molecule type" value="Genomic_DNA"/>
</dbReference>
<dbReference type="CDD" id="cd01098">
    <property type="entry name" value="PAN_AP_plant"/>
    <property type="match status" value="1"/>
</dbReference>
<keyword evidence="2" id="KW-1015">Disulfide bond</keyword>
<dbReference type="Pfam" id="PF08276">
    <property type="entry name" value="PAN_2"/>
    <property type="match status" value="1"/>
</dbReference>
<dbReference type="InterPro" id="IPR001245">
    <property type="entry name" value="Ser-Thr/Tyr_kinase_cat_dom"/>
</dbReference>
<dbReference type="InterPro" id="IPR003609">
    <property type="entry name" value="Pan_app"/>
</dbReference>
<dbReference type="PANTHER" id="PTHR32444:SF183">
    <property type="entry name" value="APPLE DOMAIN-CONTAINING PROTEIN"/>
    <property type="match status" value="1"/>
</dbReference>